<keyword evidence="2" id="KW-0238">DNA-binding</keyword>
<evidence type="ECO:0000256" key="3">
    <source>
        <dbReference type="ARBA" id="ARBA00023163"/>
    </source>
</evidence>
<evidence type="ECO:0000256" key="1">
    <source>
        <dbReference type="ARBA" id="ARBA00023015"/>
    </source>
</evidence>
<name>B1Y2B0_LEPCP</name>
<evidence type="ECO:0000256" key="2">
    <source>
        <dbReference type="ARBA" id="ARBA00023125"/>
    </source>
</evidence>
<dbReference type="HOGENOM" id="CLU_037628_0_0_4"/>
<dbReference type="GO" id="GO:0003700">
    <property type="term" value="F:DNA-binding transcription factor activity"/>
    <property type="evidence" value="ECO:0007669"/>
    <property type="project" value="TreeGrafter"/>
</dbReference>
<dbReference type="SMART" id="SM00354">
    <property type="entry name" value="HTH_LACI"/>
    <property type="match status" value="1"/>
</dbReference>
<dbReference type="OrthoDB" id="9805774at2"/>
<evidence type="ECO:0000259" key="4">
    <source>
        <dbReference type="PROSITE" id="PS50932"/>
    </source>
</evidence>
<keyword evidence="6" id="KW-1185">Reference proteome</keyword>
<dbReference type="eggNOG" id="COG1879">
    <property type="taxonomic scope" value="Bacteria"/>
</dbReference>
<accession>B1Y2B0</accession>
<dbReference type="PANTHER" id="PTHR30146:SF152">
    <property type="entry name" value="TRANSCRIPTIONAL REGULATORY PROTEIN"/>
    <property type="match status" value="1"/>
</dbReference>
<dbReference type="CDD" id="cd06307">
    <property type="entry name" value="PBP1_sugar_binding"/>
    <property type="match status" value="1"/>
</dbReference>
<sequence precursor="true">MSRRPTLTAVAAAAGVSTATVDRVLNSRLPVREATALRVIEAAERIGYHGARLMRARLLERGERTVRTLGFCLQKRGDPFYQAFGRAFSTAAARHTPEQCVAVVEFMDQLEPASIADALLNLGTECDALAVVAVDHPHVTAAIEALHAMGKPVLTLLSDLSAPQRTAYVGTDARKSGRTAAWAITRLARGEGSVGVFVGSHRYLGQETSEISFRSYLREHAPQLRLIDTQVNLEDDQLAFEATLAMLARHPDLRGIYVAGGGVVGIIRALREEQAQLRTPHIVTVCCELMPTQRAALIDGVIDLVIDTPTARIAETAVEVMLRALEAPADAPLLAQQYPQPFDLYTAENV</sequence>
<dbReference type="STRING" id="395495.Lcho_3305"/>
<feature type="domain" description="HTH lacI-type" evidence="4">
    <location>
        <begin position="5"/>
        <end position="56"/>
    </location>
</feature>
<reference evidence="5 6" key="1">
    <citation type="submission" date="2008-03" db="EMBL/GenBank/DDBJ databases">
        <title>Complete sequence of Leptothrix cholodnii SP-6.</title>
        <authorList>
            <consortium name="US DOE Joint Genome Institute"/>
            <person name="Copeland A."/>
            <person name="Lucas S."/>
            <person name="Lapidus A."/>
            <person name="Glavina del Rio T."/>
            <person name="Dalin E."/>
            <person name="Tice H."/>
            <person name="Bruce D."/>
            <person name="Goodwin L."/>
            <person name="Pitluck S."/>
            <person name="Chertkov O."/>
            <person name="Brettin T."/>
            <person name="Detter J.C."/>
            <person name="Han C."/>
            <person name="Kuske C.R."/>
            <person name="Schmutz J."/>
            <person name="Larimer F."/>
            <person name="Land M."/>
            <person name="Hauser L."/>
            <person name="Kyrpides N."/>
            <person name="Lykidis A."/>
            <person name="Emerson D."/>
            <person name="Richardson P."/>
        </authorList>
    </citation>
    <scope>NUCLEOTIDE SEQUENCE [LARGE SCALE GENOMIC DNA]</scope>
    <source>
        <strain evidence="6">ATCC 51168 / LMG 8142 / SP-6</strain>
    </source>
</reference>
<dbReference type="EMBL" id="CP001013">
    <property type="protein sequence ID" value="ACB35563.1"/>
    <property type="molecule type" value="Genomic_DNA"/>
</dbReference>
<keyword evidence="1" id="KW-0805">Transcription regulation</keyword>
<evidence type="ECO:0000313" key="6">
    <source>
        <dbReference type="Proteomes" id="UP000001693"/>
    </source>
</evidence>
<organism evidence="5 6">
    <name type="scientific">Leptothrix cholodnii (strain ATCC 51168 / LMG 8142 / SP-6)</name>
    <name type="common">Leptothrix discophora (strain SP-6)</name>
    <dbReference type="NCBI Taxonomy" id="395495"/>
    <lineage>
        <taxon>Bacteria</taxon>
        <taxon>Pseudomonadati</taxon>
        <taxon>Pseudomonadota</taxon>
        <taxon>Betaproteobacteria</taxon>
        <taxon>Burkholderiales</taxon>
        <taxon>Sphaerotilaceae</taxon>
        <taxon>Leptothrix</taxon>
    </lineage>
</organism>
<gene>
    <name evidence="5" type="ordered locus">Lcho_3305</name>
</gene>
<dbReference type="InterPro" id="IPR028082">
    <property type="entry name" value="Peripla_BP_I"/>
</dbReference>
<dbReference type="KEGG" id="lch:Lcho_3305"/>
<dbReference type="Pfam" id="PF13407">
    <property type="entry name" value="Peripla_BP_4"/>
    <property type="match status" value="1"/>
</dbReference>
<dbReference type="PROSITE" id="PS50932">
    <property type="entry name" value="HTH_LACI_2"/>
    <property type="match status" value="1"/>
</dbReference>
<dbReference type="Pfam" id="PF00356">
    <property type="entry name" value="LacI"/>
    <property type="match status" value="1"/>
</dbReference>
<proteinExistence type="predicted"/>
<dbReference type="CDD" id="cd01392">
    <property type="entry name" value="HTH_LacI"/>
    <property type="match status" value="1"/>
</dbReference>
<dbReference type="RefSeq" id="WP_012348310.1">
    <property type="nucleotide sequence ID" value="NC_010524.1"/>
</dbReference>
<dbReference type="InterPro" id="IPR010982">
    <property type="entry name" value="Lambda_DNA-bd_dom_sf"/>
</dbReference>
<evidence type="ECO:0000313" key="5">
    <source>
        <dbReference type="EMBL" id="ACB35563.1"/>
    </source>
</evidence>
<protein>
    <submittedName>
        <fullName evidence="5">Transcriptional regulator, LacI family</fullName>
    </submittedName>
</protein>
<dbReference type="Gene3D" id="1.10.260.40">
    <property type="entry name" value="lambda repressor-like DNA-binding domains"/>
    <property type="match status" value="1"/>
</dbReference>
<dbReference type="GO" id="GO:0000976">
    <property type="term" value="F:transcription cis-regulatory region binding"/>
    <property type="evidence" value="ECO:0007669"/>
    <property type="project" value="TreeGrafter"/>
</dbReference>
<dbReference type="Gene3D" id="3.40.50.2300">
    <property type="match status" value="2"/>
</dbReference>
<dbReference type="InterPro" id="IPR000843">
    <property type="entry name" value="HTH_LacI"/>
</dbReference>
<dbReference type="SUPFAM" id="SSF53822">
    <property type="entry name" value="Periplasmic binding protein-like I"/>
    <property type="match status" value="1"/>
</dbReference>
<dbReference type="InterPro" id="IPR025997">
    <property type="entry name" value="SBP_2_dom"/>
</dbReference>
<dbReference type="AlphaFoldDB" id="B1Y2B0"/>
<dbReference type="PANTHER" id="PTHR30146">
    <property type="entry name" value="LACI-RELATED TRANSCRIPTIONAL REPRESSOR"/>
    <property type="match status" value="1"/>
</dbReference>
<keyword evidence="3" id="KW-0804">Transcription</keyword>
<dbReference type="SUPFAM" id="SSF47413">
    <property type="entry name" value="lambda repressor-like DNA-binding domains"/>
    <property type="match status" value="1"/>
</dbReference>
<dbReference type="Proteomes" id="UP000001693">
    <property type="component" value="Chromosome"/>
</dbReference>